<dbReference type="Pfam" id="PF01547">
    <property type="entry name" value="SBP_bac_1"/>
    <property type="match status" value="1"/>
</dbReference>
<evidence type="ECO:0000256" key="3">
    <source>
        <dbReference type="ARBA" id="ARBA00022729"/>
    </source>
</evidence>
<dbReference type="GO" id="GO:1901982">
    <property type="term" value="F:maltose binding"/>
    <property type="evidence" value="ECO:0007669"/>
    <property type="project" value="TreeGrafter"/>
</dbReference>
<dbReference type="AlphaFoldDB" id="A0A7C1GQD6"/>
<keyword evidence="2" id="KW-0813">Transport</keyword>
<dbReference type="InterPro" id="IPR006059">
    <property type="entry name" value="SBP"/>
</dbReference>
<protein>
    <submittedName>
        <fullName evidence="4">ABC transporter substrate-binding protein</fullName>
    </submittedName>
</protein>
<dbReference type="Proteomes" id="UP000886198">
    <property type="component" value="Unassembled WGS sequence"/>
</dbReference>
<sequence length="414" mass="46781">MRKLLLVMVLLLGVMLSATTIEVLWMGWPQDQVMQLVNAFKEETGIDVDIQLVPFGQLFQTIEVRLAAGDGTPDVYIVDGPNTASYAARGYLLPLDEHFSDEEMSAWFDASIEEGSYHGSFYSVPYGTSSAGIFYNKAIFEEYGVPFLPETIEERLTWEEVAEIAKKLTKDTNGDGLTDIWGLVIEQIDRPYLIFPMVQSLGAKVLSDDGLESQGYITSDEFVEGTTFYWKLFNEWKVSPQGLSDSAISREYFGTGRAAMMLGNEWNLRRMLQYPDLAYGLSPFPYFEGGVAVTPTGSWHVGINSKTKKLEEALAFTKFITGKEAVITWHKLNGIAPARSDVYEALPEVFDNPMWQLFVKEMETTAVPRPRTPGYSQYELMLREAFNSIHYGADPRSTLEEVAARIDRELRKYR</sequence>
<gene>
    <name evidence="4" type="ORF">ENN47_07545</name>
</gene>
<dbReference type="CDD" id="cd14748">
    <property type="entry name" value="PBP2_UgpB"/>
    <property type="match status" value="1"/>
</dbReference>
<keyword evidence="3" id="KW-0732">Signal</keyword>
<comment type="similarity">
    <text evidence="1">Belongs to the bacterial solute-binding protein 1 family.</text>
</comment>
<dbReference type="GO" id="GO:0055052">
    <property type="term" value="C:ATP-binding cassette (ABC) transporter complex, substrate-binding subunit-containing"/>
    <property type="evidence" value="ECO:0007669"/>
    <property type="project" value="TreeGrafter"/>
</dbReference>
<dbReference type="PANTHER" id="PTHR30061:SF50">
    <property type="entry name" value="MALTOSE_MALTODEXTRIN-BINDING PERIPLASMIC PROTEIN"/>
    <property type="match status" value="1"/>
</dbReference>
<comment type="caution">
    <text evidence="4">The sequence shown here is derived from an EMBL/GenBank/DDBJ whole genome shotgun (WGS) entry which is preliminary data.</text>
</comment>
<evidence type="ECO:0000256" key="2">
    <source>
        <dbReference type="ARBA" id="ARBA00022448"/>
    </source>
</evidence>
<accession>A0A7C1GQD6</accession>
<dbReference type="GO" id="GO:0042956">
    <property type="term" value="P:maltodextrin transmembrane transport"/>
    <property type="evidence" value="ECO:0007669"/>
    <property type="project" value="TreeGrafter"/>
</dbReference>
<dbReference type="GO" id="GO:0015768">
    <property type="term" value="P:maltose transport"/>
    <property type="evidence" value="ECO:0007669"/>
    <property type="project" value="TreeGrafter"/>
</dbReference>
<dbReference type="Gene3D" id="3.40.190.10">
    <property type="entry name" value="Periplasmic binding protein-like II"/>
    <property type="match status" value="1"/>
</dbReference>
<dbReference type="SUPFAM" id="SSF53850">
    <property type="entry name" value="Periplasmic binding protein-like II"/>
    <property type="match status" value="1"/>
</dbReference>
<dbReference type="EMBL" id="DSBT01000211">
    <property type="protein sequence ID" value="HDP78022.1"/>
    <property type="molecule type" value="Genomic_DNA"/>
</dbReference>
<organism evidence="4">
    <name type="scientific">Mesotoga infera</name>
    <dbReference type="NCBI Taxonomy" id="1236046"/>
    <lineage>
        <taxon>Bacteria</taxon>
        <taxon>Thermotogati</taxon>
        <taxon>Thermotogota</taxon>
        <taxon>Thermotogae</taxon>
        <taxon>Kosmotogales</taxon>
        <taxon>Kosmotogaceae</taxon>
        <taxon>Mesotoga</taxon>
    </lineage>
</organism>
<evidence type="ECO:0000313" key="4">
    <source>
        <dbReference type="EMBL" id="HDP78022.1"/>
    </source>
</evidence>
<proteinExistence type="inferred from homology"/>
<reference evidence="4" key="1">
    <citation type="journal article" date="2020" name="mSystems">
        <title>Genome- and Community-Level Interaction Insights into Carbon Utilization and Element Cycling Functions of Hydrothermarchaeota in Hydrothermal Sediment.</title>
        <authorList>
            <person name="Zhou Z."/>
            <person name="Liu Y."/>
            <person name="Xu W."/>
            <person name="Pan J."/>
            <person name="Luo Z.H."/>
            <person name="Li M."/>
        </authorList>
    </citation>
    <scope>NUCLEOTIDE SEQUENCE [LARGE SCALE GENOMIC DNA]</scope>
    <source>
        <strain evidence="4">SpSt-1179</strain>
    </source>
</reference>
<name>A0A7C1GQD6_9BACT</name>
<evidence type="ECO:0000256" key="1">
    <source>
        <dbReference type="ARBA" id="ARBA00008520"/>
    </source>
</evidence>
<dbReference type="PANTHER" id="PTHR30061">
    <property type="entry name" value="MALTOSE-BINDING PERIPLASMIC PROTEIN"/>
    <property type="match status" value="1"/>
</dbReference>